<organism evidence="2 3">
    <name type="scientific">Skeletonema marinoi</name>
    <dbReference type="NCBI Taxonomy" id="267567"/>
    <lineage>
        <taxon>Eukaryota</taxon>
        <taxon>Sar</taxon>
        <taxon>Stramenopiles</taxon>
        <taxon>Ochrophyta</taxon>
        <taxon>Bacillariophyta</taxon>
        <taxon>Coscinodiscophyceae</taxon>
        <taxon>Thalassiosirophycidae</taxon>
        <taxon>Thalassiosirales</taxon>
        <taxon>Skeletonemataceae</taxon>
        <taxon>Skeletonema</taxon>
        <taxon>Skeletonema marinoi-dohrnii complex</taxon>
    </lineage>
</organism>
<evidence type="ECO:0000313" key="3">
    <source>
        <dbReference type="Proteomes" id="UP001224775"/>
    </source>
</evidence>
<keyword evidence="3" id="KW-1185">Reference proteome</keyword>
<evidence type="ECO:0000256" key="1">
    <source>
        <dbReference type="SAM" id="MobiDB-lite"/>
    </source>
</evidence>
<feature type="region of interest" description="Disordered" evidence="1">
    <location>
        <begin position="88"/>
        <end position="158"/>
    </location>
</feature>
<protein>
    <submittedName>
        <fullName evidence="2">Uncharacterized protein</fullName>
    </submittedName>
</protein>
<comment type="caution">
    <text evidence="2">The sequence shown here is derived from an EMBL/GenBank/DDBJ whole genome shotgun (WGS) entry which is preliminary data.</text>
</comment>
<dbReference type="Proteomes" id="UP001224775">
    <property type="component" value="Unassembled WGS sequence"/>
</dbReference>
<gene>
    <name evidence="2" type="ORF">QTG54_014165</name>
</gene>
<dbReference type="AlphaFoldDB" id="A0AAD8XWD0"/>
<name>A0AAD8XWD0_9STRA</name>
<reference evidence="2" key="1">
    <citation type="submission" date="2023-06" db="EMBL/GenBank/DDBJ databases">
        <title>Survivors Of The Sea: Transcriptome response of Skeletonema marinoi to long-term dormancy.</title>
        <authorList>
            <person name="Pinder M.I.M."/>
            <person name="Kourtchenko O."/>
            <person name="Robertson E.K."/>
            <person name="Larsson T."/>
            <person name="Maumus F."/>
            <person name="Osuna-Cruz C.M."/>
            <person name="Vancaester E."/>
            <person name="Stenow R."/>
            <person name="Vandepoele K."/>
            <person name="Ploug H."/>
            <person name="Bruchert V."/>
            <person name="Godhe A."/>
            <person name="Topel M."/>
        </authorList>
    </citation>
    <scope>NUCLEOTIDE SEQUENCE</scope>
    <source>
        <strain evidence="2">R05AC</strain>
    </source>
</reference>
<proteinExistence type="predicted"/>
<evidence type="ECO:0000313" key="2">
    <source>
        <dbReference type="EMBL" id="KAK1735099.1"/>
    </source>
</evidence>
<feature type="compositionally biased region" description="Low complexity" evidence="1">
    <location>
        <begin position="91"/>
        <end position="117"/>
    </location>
</feature>
<dbReference type="EMBL" id="JATAAI010000035">
    <property type="protein sequence ID" value="KAK1735099.1"/>
    <property type="molecule type" value="Genomic_DNA"/>
</dbReference>
<feature type="compositionally biased region" description="Low complexity" evidence="1">
    <location>
        <begin position="132"/>
        <end position="158"/>
    </location>
</feature>
<feature type="compositionally biased region" description="Polar residues" evidence="1">
    <location>
        <begin position="118"/>
        <end position="131"/>
    </location>
</feature>
<sequence>MNLSSNMTIDWTIHNDQHTKYCGPKTVGGYEIAKKYCSPQTACGISGPTQGTYGGNGNDCKGRDFIDLEGEYSNSWMCFTDIRCVSPSNQPSDMPSGMPSSSAMPSSGGGRPSVVPSATPSKSSVPSVNGRTQSPTRSPSISPTSTSPTNTQTVTPTGSPVEVSLIKVRGYFCGSTYDNAVEECDASKSCNSNVDCSNGEECYPNVSCEFMASEAKELGEHEEVVVVVVVVGADDGAVPQFSNDGGGSSSNFGFVCGGRSALVSVGLSVTLLWLM</sequence>
<accession>A0AAD8XWD0</accession>